<evidence type="ECO:0000256" key="8">
    <source>
        <dbReference type="SAM" id="MobiDB-lite"/>
    </source>
</evidence>
<comment type="similarity">
    <text evidence="2">Belongs to the ETT1 family.</text>
</comment>
<dbReference type="Proteomes" id="UP000236544">
    <property type="component" value="Unassembled WGS sequence"/>
</dbReference>
<feature type="compositionally biased region" description="Polar residues" evidence="8">
    <location>
        <begin position="23"/>
        <end position="35"/>
    </location>
</feature>
<keyword evidence="7" id="KW-0539">Nucleus</keyword>
<dbReference type="PANTHER" id="PTHR28290:SF1">
    <property type="entry name" value="ENHANCER OF TRANSLATION TERMINATION 1"/>
    <property type="match status" value="1"/>
</dbReference>
<organism evidence="9 10">
    <name type="scientific">Lachancea quebecensis</name>
    <dbReference type="NCBI Taxonomy" id="1654605"/>
    <lineage>
        <taxon>Eukaryota</taxon>
        <taxon>Fungi</taxon>
        <taxon>Dikarya</taxon>
        <taxon>Ascomycota</taxon>
        <taxon>Saccharomycotina</taxon>
        <taxon>Saccharomycetes</taxon>
        <taxon>Saccharomycetales</taxon>
        <taxon>Saccharomycetaceae</taxon>
        <taxon>Lachancea</taxon>
    </lineage>
</organism>
<keyword evidence="4" id="KW-0810">Translation regulation</keyword>
<evidence type="ECO:0000256" key="1">
    <source>
        <dbReference type="ARBA" id="ARBA00004123"/>
    </source>
</evidence>
<proteinExistence type="inferred from homology"/>
<keyword evidence="6" id="KW-0804">Transcription</keyword>
<dbReference type="OrthoDB" id="5598057at2759"/>
<evidence type="ECO:0000256" key="5">
    <source>
        <dbReference type="ARBA" id="ARBA00023015"/>
    </source>
</evidence>
<sequence>MAKRALGIGKQNKTAKKQKKSDSPTPEATPASQIQVEIEEGVDPDDELVQLRGLWKTYFNSDRDDELVLNGIVHECDRLLREKENAEQAKDQEKPHAELSDEFHAIYALALSELTIFRAGDESMDEKECRKAVAQFFDAALERCDIGLAQFPDSGLLKLVHAKIVLQRIPLQYISKLTSESKNAKKLGLHEQLEQAKRDFVLDFNYRDLVFDVLQLLDDLLDICENWGQGADDDEEPLGSDTEEELRDFELPTEHPLSQIRAELPENFSFLREKLEELLALLPKPDTKEIDGRDVELYRSVARKLGQLYLRAAERASQAFLILTYESTEEKEMHGLTAPQAQAEALGFVGAAVKYLEEAREDDEPQTWVDIAEALTSLGNLHNAESKEQEECYTKAEDILKKANKVTHGKYQDVLDNLLEAKD</sequence>
<evidence type="ECO:0000313" key="10">
    <source>
        <dbReference type="Proteomes" id="UP000236544"/>
    </source>
</evidence>
<keyword evidence="10" id="KW-1185">Reference proteome</keyword>
<evidence type="ECO:0000256" key="3">
    <source>
        <dbReference type="ARBA" id="ARBA00017359"/>
    </source>
</evidence>
<reference evidence="10" key="1">
    <citation type="submission" date="2015-10" db="EMBL/GenBank/DDBJ databases">
        <authorList>
            <person name="Devillers H."/>
        </authorList>
    </citation>
    <scope>NUCLEOTIDE SEQUENCE [LARGE SCALE GENOMIC DNA]</scope>
</reference>
<evidence type="ECO:0000313" key="9">
    <source>
        <dbReference type="EMBL" id="CUS21765.1"/>
    </source>
</evidence>
<evidence type="ECO:0000256" key="7">
    <source>
        <dbReference type="ARBA" id="ARBA00023242"/>
    </source>
</evidence>
<evidence type="ECO:0000256" key="2">
    <source>
        <dbReference type="ARBA" id="ARBA00007273"/>
    </source>
</evidence>
<protein>
    <recommendedName>
        <fullName evidence="3">Enhancer of translation termination 1</fullName>
    </recommendedName>
</protein>
<feature type="region of interest" description="Disordered" evidence="8">
    <location>
        <begin position="1"/>
        <end position="38"/>
    </location>
</feature>
<evidence type="ECO:0000256" key="4">
    <source>
        <dbReference type="ARBA" id="ARBA00022845"/>
    </source>
</evidence>
<dbReference type="AlphaFoldDB" id="A0A0P1KQ99"/>
<evidence type="ECO:0000256" key="6">
    <source>
        <dbReference type="ARBA" id="ARBA00023163"/>
    </source>
</evidence>
<dbReference type="GO" id="GO:2000640">
    <property type="term" value="P:positive regulation of SREBP signaling pathway"/>
    <property type="evidence" value="ECO:0007669"/>
    <property type="project" value="TreeGrafter"/>
</dbReference>
<dbReference type="GO" id="GO:0005634">
    <property type="term" value="C:nucleus"/>
    <property type="evidence" value="ECO:0007669"/>
    <property type="project" value="UniProtKB-SubCell"/>
</dbReference>
<name>A0A0P1KQ99_9SACH</name>
<dbReference type="GO" id="GO:0006417">
    <property type="term" value="P:regulation of translation"/>
    <property type="evidence" value="ECO:0007669"/>
    <property type="project" value="UniProtKB-KW"/>
</dbReference>
<dbReference type="PANTHER" id="PTHR28290">
    <property type="entry name" value="ENHANCER OF TRANSLATION TERMINATION 1"/>
    <property type="match status" value="1"/>
</dbReference>
<accession>A0A0P1KQ99</accession>
<dbReference type="Pfam" id="PF12753">
    <property type="entry name" value="Nro1"/>
    <property type="match status" value="1"/>
</dbReference>
<gene>
    <name evidence="9" type="ORF">LAQU0_S04e00276g</name>
</gene>
<keyword evidence="5" id="KW-0805">Transcription regulation</keyword>
<dbReference type="InterPro" id="IPR024318">
    <property type="entry name" value="Nro1/ETT1"/>
</dbReference>
<comment type="subcellular location">
    <subcellularLocation>
        <location evidence="1">Nucleus</location>
    </subcellularLocation>
</comment>
<dbReference type="EMBL" id="LN890563">
    <property type="protein sequence ID" value="CUS21765.1"/>
    <property type="molecule type" value="Genomic_DNA"/>
</dbReference>